<gene>
    <name evidence="1" type="ORF">FUAX_55760</name>
</gene>
<geneLocation type="plasmid" evidence="1 2">
    <name>pFA13</name>
</geneLocation>
<organism evidence="1 2">
    <name type="scientific">Fulvitalea axinellae</name>
    <dbReference type="NCBI Taxonomy" id="1182444"/>
    <lineage>
        <taxon>Bacteria</taxon>
        <taxon>Pseudomonadati</taxon>
        <taxon>Bacteroidota</taxon>
        <taxon>Cytophagia</taxon>
        <taxon>Cytophagales</taxon>
        <taxon>Persicobacteraceae</taxon>
        <taxon>Fulvitalea</taxon>
    </lineage>
</organism>
<dbReference type="AlphaFoldDB" id="A0AAU9DFC2"/>
<protein>
    <submittedName>
        <fullName evidence="1">Uncharacterized protein</fullName>
    </submittedName>
</protein>
<dbReference type="Proteomes" id="UP001348817">
    <property type="component" value="Plasmid pFA13"/>
</dbReference>
<reference evidence="1 2" key="1">
    <citation type="submission" date="2021-12" db="EMBL/GenBank/DDBJ databases">
        <title>Genome sequencing of bacteria with rrn-lacking chromosome and rrn-plasmid.</title>
        <authorList>
            <person name="Anda M."/>
            <person name="Iwasaki W."/>
        </authorList>
    </citation>
    <scope>NUCLEOTIDE SEQUENCE [LARGE SCALE GENOMIC DNA]</scope>
    <source>
        <strain evidence="1 2">DSM 100852</strain>
        <plasmid evidence="1 2">pFA13</plasmid>
    </source>
</reference>
<name>A0AAU9DFC2_9BACT</name>
<accession>A0AAU9DFC2</accession>
<evidence type="ECO:0000313" key="1">
    <source>
        <dbReference type="EMBL" id="BDD13144.1"/>
    </source>
</evidence>
<dbReference type="KEGG" id="fax:FUAX_55760"/>
<keyword evidence="2" id="KW-1185">Reference proteome</keyword>
<proteinExistence type="predicted"/>
<sequence length="331" mass="37228">MMISFFSNPYYLVINNLRKPQNLIKMVPGRGMRPLDLNVEKAISGREWSGREIAPKKGMKIIEVKPEELLDTFQSEMLSADSKREPFEAWCWAEEFAVIGDEIESGAYNSKDRSKAEIYDSTKSYEAGEFVKFGPDRLIFEALSNTSAGESPESASAKWEDVTLSSICDGWGTIFKDLIASGEVVPVVTGEIDATNAKESIQKVYNAMPTKMKSKVKNGRIEVSYSVFEFYLQQRNNEHKEKFGAEAPELDHYYVPTSNRKWEIVPVLHNGDSQRIVATLPKNLVVGTDKVTDYGKKSKVLETLHGYKGKVTATLAFQVQDPSVLFINDRP</sequence>
<dbReference type="EMBL" id="AP025327">
    <property type="protein sequence ID" value="BDD13144.1"/>
    <property type="molecule type" value="Genomic_DNA"/>
</dbReference>
<evidence type="ECO:0000313" key="2">
    <source>
        <dbReference type="Proteomes" id="UP001348817"/>
    </source>
</evidence>
<keyword evidence="1" id="KW-0614">Plasmid</keyword>